<gene>
    <name evidence="1" type="ORF">CHO01_25140</name>
    <name evidence="2" type="ORF">HNR08_001216</name>
</gene>
<sequence>MLPGGELLTDEVTGTTSGDRVEVNIWRGGALVAGGLEVSSWSLDWDADRQVQGQATIEVADPDGELSPWGMGDPLAPGGSRAQLTWVSGSSDVRVPVGWWRLRRAVPAEQWRLRSVMDTTGTRTVTAGRVPGGGSVSVRADELTCIPANLDRLDAEGQPPAGSRCLSEVARLLRDIMPVVVSPAVVDRDVPSSLVYGEGRMDAVEDLLTQVDAVYRMGGDGSLQVLPAALGAPVWTIDGGDEGALINVSRALSDEGVYNAVTSTGTSAAGEPLVGRDWLRAGPLKWGVTEPYGRVPAFHRSIAQTAAGVQSDAVARLASLSRSGQIDLPVVCLAHPGIQLHDAVTVVPATIDGDAPLVGRVVRKRMASAADGIPAKSMDLTVRVSVEALEVIAARVAGRRRG</sequence>
<name>A0A511FHV4_9CELL</name>
<evidence type="ECO:0000313" key="2">
    <source>
        <dbReference type="EMBL" id="MBB5472480.1"/>
    </source>
</evidence>
<protein>
    <recommendedName>
        <fullName evidence="5">DUF5047 domain-containing protein</fullName>
    </recommendedName>
</protein>
<proteinExistence type="predicted"/>
<dbReference type="RefSeq" id="WP_146838472.1">
    <property type="nucleotide sequence ID" value="NZ_BJVQ01000037.1"/>
</dbReference>
<dbReference type="Proteomes" id="UP000321723">
    <property type="component" value="Unassembled WGS sequence"/>
</dbReference>
<dbReference type="EMBL" id="BJVQ01000037">
    <property type="protein sequence ID" value="GEL47398.1"/>
    <property type="molecule type" value="Genomic_DNA"/>
</dbReference>
<dbReference type="AlphaFoldDB" id="A0A511FHV4"/>
<comment type="caution">
    <text evidence="1">The sequence shown here is derived from an EMBL/GenBank/DDBJ whole genome shotgun (WGS) entry which is preliminary data.</text>
</comment>
<dbReference type="OrthoDB" id="4320040at2"/>
<reference evidence="2 4" key="2">
    <citation type="submission" date="2020-08" db="EMBL/GenBank/DDBJ databases">
        <title>Sequencing the genomes of 1000 actinobacteria strains.</title>
        <authorList>
            <person name="Klenk H.-P."/>
        </authorList>
    </citation>
    <scope>NUCLEOTIDE SEQUENCE [LARGE SCALE GENOMIC DNA]</scope>
    <source>
        <strain evidence="2 4">DSM 9581</strain>
    </source>
</reference>
<organism evidence="1 3">
    <name type="scientific">Cellulomonas hominis</name>
    <dbReference type="NCBI Taxonomy" id="156981"/>
    <lineage>
        <taxon>Bacteria</taxon>
        <taxon>Bacillati</taxon>
        <taxon>Actinomycetota</taxon>
        <taxon>Actinomycetes</taxon>
        <taxon>Micrococcales</taxon>
        <taxon>Cellulomonadaceae</taxon>
        <taxon>Cellulomonas</taxon>
    </lineage>
</organism>
<evidence type="ECO:0000313" key="1">
    <source>
        <dbReference type="EMBL" id="GEL47398.1"/>
    </source>
</evidence>
<accession>A0A511FHV4</accession>
<reference evidence="1 3" key="1">
    <citation type="submission" date="2019-07" db="EMBL/GenBank/DDBJ databases">
        <title>Whole genome shotgun sequence of Cellulomonas hominis NBRC 16055.</title>
        <authorList>
            <person name="Hosoyama A."/>
            <person name="Uohara A."/>
            <person name="Ohji S."/>
            <person name="Ichikawa N."/>
        </authorList>
    </citation>
    <scope>NUCLEOTIDE SEQUENCE [LARGE SCALE GENOMIC DNA]</scope>
    <source>
        <strain evidence="1 3">NBRC 16055</strain>
    </source>
</reference>
<evidence type="ECO:0000313" key="3">
    <source>
        <dbReference type="Proteomes" id="UP000321723"/>
    </source>
</evidence>
<evidence type="ECO:0008006" key="5">
    <source>
        <dbReference type="Google" id="ProtNLM"/>
    </source>
</evidence>
<evidence type="ECO:0000313" key="4">
    <source>
        <dbReference type="Proteomes" id="UP000564629"/>
    </source>
</evidence>
<dbReference type="EMBL" id="JACHDN010000001">
    <property type="protein sequence ID" value="MBB5472480.1"/>
    <property type="molecule type" value="Genomic_DNA"/>
</dbReference>
<keyword evidence="3" id="KW-1185">Reference proteome</keyword>
<dbReference type="Proteomes" id="UP000564629">
    <property type="component" value="Unassembled WGS sequence"/>
</dbReference>